<name>A0A0V8JMI6_9BACI</name>
<protein>
    <recommendedName>
        <fullName evidence="3">Tetratricopeptide repeat protein</fullName>
    </recommendedName>
</protein>
<dbReference type="Proteomes" id="UP000053681">
    <property type="component" value="Unassembled WGS sequence"/>
</dbReference>
<dbReference type="AlphaFoldDB" id="A0A0V8JMI6"/>
<accession>A0A0V8JMI6</accession>
<dbReference type="RefSeq" id="WP_061785485.1">
    <property type="nucleotide sequence ID" value="NZ_KQ758642.1"/>
</dbReference>
<dbReference type="EMBL" id="LNQP01000026">
    <property type="protein sequence ID" value="KSU88259.1"/>
    <property type="molecule type" value="Genomic_DNA"/>
</dbReference>
<evidence type="ECO:0000313" key="2">
    <source>
        <dbReference type="Proteomes" id="UP000053681"/>
    </source>
</evidence>
<dbReference type="Gene3D" id="1.25.40.10">
    <property type="entry name" value="Tetratricopeptide repeat domain"/>
    <property type="match status" value="1"/>
</dbReference>
<comment type="caution">
    <text evidence="1">The sequence shown here is derived from an EMBL/GenBank/DDBJ whole genome shotgun (WGS) entry which is preliminary data.</text>
</comment>
<dbReference type="GeneID" id="93682646"/>
<sequence>MDIKRIPFNMNYSFSQKLREVPFNEADIRKGIAYLKKKAISEEDERIAADMYRIIGKYERIVGALESSVRHLQLSIYLYERYHEHEQVFKSSIYLGQTFHWQSNWCKANETFETLLNQLHIKSSLHTYADFLYQQYGKCLLDQQNLSKAHHYFQQSLEIRLKAGNDKFIEEANECIKLCLRKLKNS</sequence>
<proteinExistence type="predicted"/>
<dbReference type="SUPFAM" id="SSF48452">
    <property type="entry name" value="TPR-like"/>
    <property type="match status" value="1"/>
</dbReference>
<evidence type="ECO:0000313" key="1">
    <source>
        <dbReference type="EMBL" id="KSU88259.1"/>
    </source>
</evidence>
<evidence type="ECO:0008006" key="3">
    <source>
        <dbReference type="Google" id="ProtNLM"/>
    </source>
</evidence>
<dbReference type="InterPro" id="IPR011990">
    <property type="entry name" value="TPR-like_helical_dom_sf"/>
</dbReference>
<keyword evidence="2" id="KW-1185">Reference proteome</keyword>
<organism evidence="1 2">
    <name type="scientific">Priestia veravalensis</name>
    <dbReference type="NCBI Taxonomy" id="1414648"/>
    <lineage>
        <taxon>Bacteria</taxon>
        <taxon>Bacillati</taxon>
        <taxon>Bacillota</taxon>
        <taxon>Bacilli</taxon>
        <taxon>Bacillales</taxon>
        <taxon>Bacillaceae</taxon>
        <taxon>Priestia</taxon>
    </lineage>
</organism>
<reference evidence="1 2" key="1">
    <citation type="submission" date="2015-11" db="EMBL/GenBank/DDBJ databases">
        <title>Bacillus caseinolyticus sp nov.</title>
        <authorList>
            <person name="Dastager S.G."/>
            <person name="Mawlankar R."/>
        </authorList>
    </citation>
    <scope>NUCLEOTIDE SEQUENCE [LARGE SCALE GENOMIC DNA]</scope>
    <source>
        <strain evidence="1 2">SGD-V-76</strain>
    </source>
</reference>
<gene>
    <name evidence="1" type="ORF">AS180_08910</name>
</gene>